<evidence type="ECO:0000256" key="1">
    <source>
        <dbReference type="ARBA" id="ARBA00004141"/>
    </source>
</evidence>
<sequence length="347" mass="37317">IQMVEQNLWLGGVSTVISVVAFGTVFVPIKKFEARDGTFVALMMGVGMLIPCLVSSLAYSTPTVFPLALISGLCYAIANSCSIFIMEQVGMAVGGLVWNVVTALSGWAVARWVVEFLIRVTPLFVHKCVISRCGVLQDGLIFTFVRSNPIPTRPAPGFEAKHINNRPEGIGMPLSPAAKRERPPIKMRLIGFVLALLCGLLHGNTPTPINYLRLQHAQGAQGLSPHNGAYMLSFAIGSILTSLSIFTISSLLRHNRPFINVEIAIPSILGGILYGIAISFLFVSIENLDQAIGFPICSIAPGIVNTLWAIFFYKEIHGKANLSILGLAYIVTIAGIVIIALSKNTAT</sequence>
<comment type="caution">
    <text evidence="7">The sequence shown here is derived from an EMBL/GenBank/DDBJ whole genome shotgun (WGS) entry which is preliminary data.</text>
</comment>
<feature type="transmembrane region" description="Helical" evidence="6">
    <location>
        <begin position="189"/>
        <end position="209"/>
    </location>
</feature>
<feature type="transmembrane region" description="Helical" evidence="6">
    <location>
        <begin position="264"/>
        <end position="285"/>
    </location>
</feature>
<comment type="subcellular location">
    <subcellularLocation>
        <location evidence="1">Membrane</location>
        <topology evidence="1">Multi-pass membrane protein</topology>
    </subcellularLocation>
</comment>
<feature type="transmembrane region" description="Helical" evidence="6">
    <location>
        <begin position="229"/>
        <end position="252"/>
    </location>
</feature>
<dbReference type="InterPro" id="IPR012435">
    <property type="entry name" value="TMEM144"/>
</dbReference>
<dbReference type="Proteomes" id="UP001328107">
    <property type="component" value="Unassembled WGS sequence"/>
</dbReference>
<dbReference type="PANTHER" id="PTHR16119">
    <property type="entry name" value="TRANSMEMBRANE PROTEIN 144"/>
    <property type="match status" value="1"/>
</dbReference>
<keyword evidence="8" id="KW-1185">Reference proteome</keyword>
<accession>A0AAN5CD50</accession>
<evidence type="ECO:0000313" key="7">
    <source>
        <dbReference type="EMBL" id="GMR40490.1"/>
    </source>
</evidence>
<evidence type="ECO:0000313" key="8">
    <source>
        <dbReference type="Proteomes" id="UP001328107"/>
    </source>
</evidence>
<protein>
    <recommendedName>
        <fullName evidence="9">Membrane transporter</fullName>
    </recommendedName>
</protein>
<feature type="non-terminal residue" evidence="7">
    <location>
        <position position="1"/>
    </location>
</feature>
<organism evidence="7 8">
    <name type="scientific">Pristionchus mayeri</name>
    <dbReference type="NCBI Taxonomy" id="1317129"/>
    <lineage>
        <taxon>Eukaryota</taxon>
        <taxon>Metazoa</taxon>
        <taxon>Ecdysozoa</taxon>
        <taxon>Nematoda</taxon>
        <taxon>Chromadorea</taxon>
        <taxon>Rhabditida</taxon>
        <taxon>Rhabditina</taxon>
        <taxon>Diplogasteromorpha</taxon>
        <taxon>Diplogasteroidea</taxon>
        <taxon>Neodiplogasteridae</taxon>
        <taxon>Pristionchus</taxon>
    </lineage>
</organism>
<name>A0AAN5CD50_9BILA</name>
<dbReference type="PANTHER" id="PTHR16119:SF16">
    <property type="entry name" value="TRANSMEMBRANE PROTEIN 144 HOMOLOG"/>
    <property type="match status" value="1"/>
</dbReference>
<dbReference type="Pfam" id="PF07857">
    <property type="entry name" value="TMEM144"/>
    <property type="match status" value="1"/>
</dbReference>
<dbReference type="AlphaFoldDB" id="A0AAN5CD50"/>
<gene>
    <name evidence="7" type="ORF">PMAYCL1PPCAC_10685</name>
</gene>
<keyword evidence="3 6" id="KW-0812">Transmembrane</keyword>
<evidence type="ECO:0000256" key="2">
    <source>
        <dbReference type="ARBA" id="ARBA00005731"/>
    </source>
</evidence>
<evidence type="ECO:0000256" key="3">
    <source>
        <dbReference type="ARBA" id="ARBA00022692"/>
    </source>
</evidence>
<evidence type="ECO:0000256" key="5">
    <source>
        <dbReference type="ARBA" id="ARBA00023136"/>
    </source>
</evidence>
<feature type="transmembrane region" description="Helical" evidence="6">
    <location>
        <begin position="39"/>
        <end position="59"/>
    </location>
</feature>
<evidence type="ECO:0000256" key="4">
    <source>
        <dbReference type="ARBA" id="ARBA00022989"/>
    </source>
</evidence>
<dbReference type="GO" id="GO:0016020">
    <property type="term" value="C:membrane"/>
    <property type="evidence" value="ECO:0007669"/>
    <property type="project" value="UniProtKB-SubCell"/>
</dbReference>
<feature type="transmembrane region" description="Helical" evidence="6">
    <location>
        <begin position="291"/>
        <end position="313"/>
    </location>
</feature>
<evidence type="ECO:0008006" key="9">
    <source>
        <dbReference type="Google" id="ProtNLM"/>
    </source>
</evidence>
<dbReference type="InterPro" id="IPR010651">
    <property type="entry name" value="Sugar_transport"/>
</dbReference>
<dbReference type="GO" id="GO:0015144">
    <property type="term" value="F:carbohydrate transmembrane transporter activity"/>
    <property type="evidence" value="ECO:0007669"/>
    <property type="project" value="InterPro"/>
</dbReference>
<feature type="transmembrane region" description="Helical" evidence="6">
    <location>
        <begin position="6"/>
        <end position="27"/>
    </location>
</feature>
<feature type="transmembrane region" description="Helical" evidence="6">
    <location>
        <begin position="65"/>
        <end position="86"/>
    </location>
</feature>
<dbReference type="EMBL" id="BTRK01000003">
    <property type="protein sequence ID" value="GMR40490.1"/>
    <property type="molecule type" value="Genomic_DNA"/>
</dbReference>
<keyword evidence="5 6" id="KW-0472">Membrane</keyword>
<comment type="similarity">
    <text evidence="2">Belongs to the TMEM144 family.</text>
</comment>
<evidence type="ECO:0000256" key="6">
    <source>
        <dbReference type="SAM" id="Phobius"/>
    </source>
</evidence>
<proteinExistence type="inferred from homology"/>
<keyword evidence="4 6" id="KW-1133">Transmembrane helix</keyword>
<reference evidence="8" key="1">
    <citation type="submission" date="2022-10" db="EMBL/GenBank/DDBJ databases">
        <title>Genome assembly of Pristionchus species.</title>
        <authorList>
            <person name="Yoshida K."/>
            <person name="Sommer R.J."/>
        </authorList>
    </citation>
    <scope>NUCLEOTIDE SEQUENCE [LARGE SCALE GENOMIC DNA]</scope>
    <source>
        <strain evidence="8">RS5460</strain>
    </source>
</reference>
<feature type="transmembrane region" description="Helical" evidence="6">
    <location>
        <begin position="320"/>
        <end position="341"/>
    </location>
</feature>